<accession>A0A6G8I301</accession>
<dbReference type="KEGG" id="srum:GPZ88_10245"/>
<evidence type="ECO:0000313" key="2">
    <source>
        <dbReference type="Proteomes" id="UP000503166"/>
    </source>
</evidence>
<dbReference type="InterPro" id="IPR010982">
    <property type="entry name" value="Lambda_DNA-bd_dom_sf"/>
</dbReference>
<dbReference type="EMBL" id="CP046920">
    <property type="protein sequence ID" value="QIM47446.1"/>
    <property type="molecule type" value="Genomic_DNA"/>
</dbReference>
<geneLocation type="plasmid" evidence="2">
    <name>p_cnu_g2</name>
</geneLocation>
<evidence type="ECO:0000313" key="1">
    <source>
        <dbReference type="EMBL" id="QIM47446.1"/>
    </source>
</evidence>
<name>A0A6G8I301_9STRE</name>
<dbReference type="Gene3D" id="1.10.260.40">
    <property type="entry name" value="lambda repressor-like DNA-binding domains"/>
    <property type="match status" value="1"/>
</dbReference>
<dbReference type="Proteomes" id="UP000503166">
    <property type="component" value="Plasmid p_CNU_G2"/>
</dbReference>
<gene>
    <name evidence="1" type="ORF">GPZ88_10245</name>
</gene>
<organism evidence="1 2">
    <name type="scientific">Streptococcus ruminicola</name>
    <dbReference type="NCBI Taxonomy" id="2686210"/>
    <lineage>
        <taxon>Bacteria</taxon>
        <taxon>Bacillati</taxon>
        <taxon>Bacillota</taxon>
        <taxon>Bacilli</taxon>
        <taxon>Lactobacillales</taxon>
        <taxon>Streptococcaceae</taxon>
        <taxon>Streptococcus</taxon>
    </lineage>
</organism>
<keyword evidence="1" id="KW-0614">Plasmid</keyword>
<dbReference type="GO" id="GO:0003677">
    <property type="term" value="F:DNA binding"/>
    <property type="evidence" value="ECO:0007669"/>
    <property type="project" value="InterPro"/>
</dbReference>
<proteinExistence type="predicted"/>
<protein>
    <submittedName>
        <fullName evidence="1">Uncharacterized protein</fullName>
    </submittedName>
</protein>
<dbReference type="AlphaFoldDB" id="A0A6G8I301"/>
<sequence length="127" mass="14520">MSTINKIPFHTRLKSIMSERKLESYDVLVLSKCLYNKLHISLTAKEFSKYLSGATPTKEHLQLLARLFRVNEFWLLGFDVNQEYISTSEQSEVIVNELLGAVKSLENTLSQLPSQGLLDRDNTAKMI</sequence>
<reference evidence="1 2" key="1">
    <citation type="submission" date="2019-12" db="EMBL/GenBank/DDBJ databases">
        <title>Complete genome sequence of Streptococcus sp. CNU G2 isolated frome Bos taurus coreanae.</title>
        <authorList>
            <person name="Park S.Y."/>
            <person name="Kim J.H."/>
            <person name="Seo S.W."/>
        </authorList>
    </citation>
    <scope>NUCLEOTIDE SEQUENCE [LARGE SCALE GENOMIC DNA]</scope>
    <source>
        <strain evidence="1 2">CNU G2</strain>
        <plasmid evidence="2">p_cnu_g2</plasmid>
    </source>
</reference>